<protein>
    <submittedName>
        <fullName evidence="2">Uncharacterized protein</fullName>
    </submittedName>
</protein>
<dbReference type="EMBL" id="BT041434">
    <property type="protein sequence ID" value="ACF86439.1"/>
    <property type="molecule type" value="mRNA"/>
</dbReference>
<accession>B4FWE6</accession>
<sequence length="97" mass="10957">MRKTRGATAEMMALARLRASATVDESRRRGGGIAARSPARRRPSCACSWTSTPRRDVRVTCGGRRCCFWARSGTYAHNYTRGRYLEDLDCVTLWLIN</sequence>
<evidence type="ECO:0000313" key="2">
    <source>
        <dbReference type="EMBL" id="ACF86439.1"/>
    </source>
</evidence>
<evidence type="ECO:0000256" key="1">
    <source>
        <dbReference type="SAM" id="MobiDB-lite"/>
    </source>
</evidence>
<feature type="region of interest" description="Disordered" evidence="1">
    <location>
        <begin position="23"/>
        <end position="42"/>
    </location>
</feature>
<proteinExistence type="evidence at transcript level"/>
<dbReference type="AlphaFoldDB" id="B4FWE6"/>
<name>B4FWE6_MAIZE</name>
<organism evidence="2">
    <name type="scientific">Zea mays</name>
    <name type="common">Maize</name>
    <dbReference type="NCBI Taxonomy" id="4577"/>
    <lineage>
        <taxon>Eukaryota</taxon>
        <taxon>Viridiplantae</taxon>
        <taxon>Streptophyta</taxon>
        <taxon>Embryophyta</taxon>
        <taxon>Tracheophyta</taxon>
        <taxon>Spermatophyta</taxon>
        <taxon>Magnoliopsida</taxon>
        <taxon>Liliopsida</taxon>
        <taxon>Poales</taxon>
        <taxon>Poaceae</taxon>
        <taxon>PACMAD clade</taxon>
        <taxon>Panicoideae</taxon>
        <taxon>Andropogonodae</taxon>
        <taxon>Andropogoneae</taxon>
        <taxon>Tripsacinae</taxon>
        <taxon>Zea</taxon>
    </lineage>
</organism>
<reference evidence="2" key="1">
    <citation type="journal article" date="2009" name="PLoS Genet.">
        <title>Sequencing, mapping, and analysis of 27,455 maize full-length cDNAs.</title>
        <authorList>
            <person name="Soderlund C."/>
            <person name="Descour A."/>
            <person name="Kudrna D."/>
            <person name="Bomhoff M."/>
            <person name="Boyd L."/>
            <person name="Currie J."/>
            <person name="Angelova A."/>
            <person name="Collura K."/>
            <person name="Wissotski M."/>
            <person name="Ashley E."/>
            <person name="Morrow D."/>
            <person name="Fernandes J."/>
            <person name="Walbot V."/>
            <person name="Yu Y."/>
        </authorList>
    </citation>
    <scope>NUCLEOTIDE SEQUENCE</scope>
    <source>
        <strain evidence="2">B73</strain>
    </source>
</reference>
<dbReference type="HOGENOM" id="CLU_2349845_0_0_1"/>